<dbReference type="GeneID" id="30011549"/>
<dbReference type="SUPFAM" id="SSF63724">
    <property type="entry name" value="Cytolysin/lectin"/>
    <property type="match status" value="1"/>
</dbReference>
<protein>
    <recommendedName>
        <fullName evidence="1">Heterokaryon incompatibility domain-containing protein</fullName>
    </recommendedName>
</protein>
<dbReference type="InterPro" id="IPR010730">
    <property type="entry name" value="HET"/>
</dbReference>
<dbReference type="PANTHER" id="PTHR10622">
    <property type="entry name" value="HET DOMAIN-CONTAINING PROTEIN"/>
    <property type="match status" value="1"/>
</dbReference>
<evidence type="ECO:0000313" key="2">
    <source>
        <dbReference type="EMBL" id="OAP58291.1"/>
    </source>
</evidence>
<dbReference type="OrthoDB" id="674604at2759"/>
<evidence type="ECO:0000313" key="3">
    <source>
        <dbReference type="Proteomes" id="UP000078343"/>
    </source>
</evidence>
<dbReference type="Gene3D" id="2.60.270.20">
    <property type="entry name" value="Cytolysin/lectin"/>
    <property type="match status" value="1"/>
</dbReference>
<dbReference type="AlphaFoldDB" id="A0A178ZFN0"/>
<dbReference type="InterPro" id="IPR009960">
    <property type="entry name" value="Fruit_body_lectin_fun"/>
</dbReference>
<sequence length="554" mass="63868">MRLLNTKDIIIESFPSPARPKIPDYVILSHRWRDQEISFQDIEHRKAGDSTADLEGIEGYDKILHCCREARNVGFEYVWIDTCCINKNDQVELTEALNSMFHWYRRAQVCYAYMSDVESDEDPLAEGSKFRESKWFTRGWTLQELVAPQYVIFFDRHWKEIGTKSSFQDLITKITGIPAQVLLTNSAGDISVAQRMSWAANRQTARTEDLAYCLLGLFNVNMPMVYGEGYNAFRRLQLEFMKVSDDQTIFAWSDSGGDRGLLARSPEDFRHCADVRRYGDSPAFAVTNKGINLKLPLIPQPDGTFLGVLSCQRKQGYVYPDRYPLGIYLSRPDEKYPSSYVRVHSSRIEEIREDVSSYERTEVYVREADPTGLDVSNWMQPESEYRFFFSIKQRGHALPEVEYTDLETGSFWDVKEDGSISLTYRGSGCNSILVFRSADQDRLFAVSLGVHNYSVWSAMHTSSHANIKKLAWEYWGGDLRMARWDNMDRRKLDLGEGDVARLAIRKGQRDGRRAYLIDIDASESFWLDKLGPGNFPGWWDSEENEATNIVPEFD</sequence>
<evidence type="ECO:0000259" key="1">
    <source>
        <dbReference type="Pfam" id="PF06985"/>
    </source>
</evidence>
<dbReference type="STRING" id="1367422.A0A178ZFN0"/>
<accession>A0A178ZFN0</accession>
<dbReference type="PANTHER" id="PTHR10622:SF10">
    <property type="entry name" value="HET DOMAIN-CONTAINING PROTEIN"/>
    <property type="match status" value="1"/>
</dbReference>
<organism evidence="2 3">
    <name type="scientific">Fonsecaea erecta</name>
    <dbReference type="NCBI Taxonomy" id="1367422"/>
    <lineage>
        <taxon>Eukaryota</taxon>
        <taxon>Fungi</taxon>
        <taxon>Dikarya</taxon>
        <taxon>Ascomycota</taxon>
        <taxon>Pezizomycotina</taxon>
        <taxon>Eurotiomycetes</taxon>
        <taxon>Chaetothyriomycetidae</taxon>
        <taxon>Chaetothyriales</taxon>
        <taxon>Herpotrichiellaceae</taxon>
        <taxon>Fonsecaea</taxon>
    </lineage>
</organism>
<reference evidence="2 3" key="1">
    <citation type="submission" date="2016-04" db="EMBL/GenBank/DDBJ databases">
        <title>Draft genome of Fonsecaea erecta CBS 125763.</title>
        <authorList>
            <person name="Weiss V.A."/>
            <person name="Vicente V.A."/>
            <person name="Raittz R.T."/>
            <person name="Moreno L.F."/>
            <person name="De Souza E.M."/>
            <person name="Pedrosa F.O."/>
            <person name="Steffens M.B."/>
            <person name="Faoro H."/>
            <person name="Tadra-Sfeir M.Z."/>
            <person name="Najafzadeh M.J."/>
            <person name="Felipe M.S."/>
            <person name="Teixeira M."/>
            <person name="Sun J."/>
            <person name="Xi L."/>
            <person name="Gomes R."/>
            <person name="De Azevedo C.M."/>
            <person name="Salgado C.G."/>
            <person name="Da Silva M.B."/>
            <person name="Nascimento M.F."/>
            <person name="Queiroz-Telles F."/>
            <person name="Attili D.S."/>
            <person name="Gorbushina A."/>
        </authorList>
    </citation>
    <scope>NUCLEOTIDE SEQUENCE [LARGE SCALE GENOMIC DNA]</scope>
    <source>
        <strain evidence="2 3">CBS 125763</strain>
    </source>
</reference>
<keyword evidence="3" id="KW-1185">Reference proteome</keyword>
<dbReference type="Pfam" id="PF06985">
    <property type="entry name" value="HET"/>
    <property type="match status" value="1"/>
</dbReference>
<dbReference type="Pfam" id="PF07367">
    <property type="entry name" value="FB_lectin"/>
    <property type="match status" value="1"/>
</dbReference>
<dbReference type="RefSeq" id="XP_018691658.1">
    <property type="nucleotide sequence ID" value="XM_018838890.1"/>
</dbReference>
<comment type="caution">
    <text evidence="2">The sequence shown here is derived from an EMBL/GenBank/DDBJ whole genome shotgun (WGS) entry which is preliminary data.</text>
</comment>
<feature type="domain" description="Heterokaryon incompatibility" evidence="1">
    <location>
        <begin position="25"/>
        <end position="121"/>
    </location>
</feature>
<name>A0A178ZFN0_9EURO</name>
<dbReference type="InterPro" id="IPR015926">
    <property type="entry name" value="Cytolysin/lectin"/>
</dbReference>
<dbReference type="EMBL" id="LVYI01000006">
    <property type="protein sequence ID" value="OAP58291.1"/>
    <property type="molecule type" value="Genomic_DNA"/>
</dbReference>
<dbReference type="Proteomes" id="UP000078343">
    <property type="component" value="Unassembled WGS sequence"/>
</dbReference>
<gene>
    <name evidence="2" type="ORF">AYL99_07381</name>
</gene>
<proteinExistence type="predicted"/>